<evidence type="ECO:0000256" key="2">
    <source>
        <dbReference type="ARBA" id="ARBA00008294"/>
    </source>
</evidence>
<keyword evidence="6" id="KW-0464">Manganese</keyword>
<evidence type="ECO:0000256" key="9">
    <source>
        <dbReference type="ARBA" id="ARBA00048336"/>
    </source>
</evidence>
<comment type="catalytic activity">
    <reaction evidence="8">
        <text>O-phospho-L-seryl-[protein] + H2O = L-seryl-[protein] + phosphate</text>
        <dbReference type="Rhea" id="RHEA:20629"/>
        <dbReference type="Rhea" id="RHEA-COMP:9863"/>
        <dbReference type="Rhea" id="RHEA-COMP:11604"/>
        <dbReference type="ChEBI" id="CHEBI:15377"/>
        <dbReference type="ChEBI" id="CHEBI:29999"/>
        <dbReference type="ChEBI" id="CHEBI:43474"/>
        <dbReference type="ChEBI" id="CHEBI:83421"/>
        <dbReference type="EC" id="3.1.3.16"/>
    </reaction>
</comment>
<evidence type="ECO:0000256" key="5">
    <source>
        <dbReference type="ARBA" id="ARBA00022912"/>
    </source>
</evidence>
<dbReference type="SMART" id="SM00156">
    <property type="entry name" value="PP2Ac"/>
    <property type="match status" value="1"/>
</dbReference>
<dbReference type="SUPFAM" id="SSF56300">
    <property type="entry name" value="Metallo-dependent phosphatases"/>
    <property type="match status" value="1"/>
</dbReference>
<dbReference type="RefSeq" id="XP_022665424.1">
    <property type="nucleotide sequence ID" value="XM_022809689.1"/>
</dbReference>
<keyword evidence="5" id="KW-0904">Protein phosphatase</keyword>
<keyword evidence="3" id="KW-0479">Metal-binding</keyword>
<dbReference type="GO" id="GO:0004722">
    <property type="term" value="F:protein serine/threonine phosphatase activity"/>
    <property type="evidence" value="ECO:0007669"/>
    <property type="project" value="UniProtKB-EC"/>
</dbReference>
<evidence type="ECO:0000256" key="3">
    <source>
        <dbReference type="ARBA" id="ARBA00022723"/>
    </source>
</evidence>
<name>A0A7M7KFL0_VARDE</name>
<comment type="function">
    <text evidence="10">Probable phosphatase which plays a redundant role with gsp-4 in spermatogenesis by regulating sister chromatid segregation during meiosis. In addition, involved in sperm motility by controlling the dynamic disassembly of major sperm proteins (MSP) in the spermatozoan pseudopodium.</text>
</comment>
<dbReference type="GO" id="GO:0005737">
    <property type="term" value="C:cytoplasm"/>
    <property type="evidence" value="ECO:0007669"/>
    <property type="project" value="TreeGrafter"/>
</dbReference>
<evidence type="ECO:0000256" key="1">
    <source>
        <dbReference type="ARBA" id="ARBA00001936"/>
    </source>
</evidence>
<dbReference type="GO" id="GO:0031143">
    <property type="term" value="C:pseudopodium"/>
    <property type="evidence" value="ECO:0007669"/>
    <property type="project" value="UniProtKB-SubCell"/>
</dbReference>
<dbReference type="GO" id="GO:0018991">
    <property type="term" value="P:egg-laying behavior"/>
    <property type="evidence" value="ECO:0007669"/>
    <property type="project" value="UniProtKB-ARBA"/>
</dbReference>
<comment type="similarity">
    <text evidence="2 11">Belongs to the PPP phosphatase family.</text>
</comment>
<evidence type="ECO:0000259" key="12">
    <source>
        <dbReference type="PROSITE" id="PS00125"/>
    </source>
</evidence>
<accession>A0A7M7KFL0</accession>
<dbReference type="GO" id="GO:0031272">
    <property type="term" value="P:regulation of pseudopodium assembly"/>
    <property type="evidence" value="ECO:0007669"/>
    <property type="project" value="UniProtKB-ARBA"/>
</dbReference>
<dbReference type="Pfam" id="PF16891">
    <property type="entry name" value="STPPase_N"/>
    <property type="match status" value="1"/>
</dbReference>
<dbReference type="InterPro" id="IPR050341">
    <property type="entry name" value="PP1_catalytic_subunit"/>
</dbReference>
<dbReference type="PROSITE" id="PS00125">
    <property type="entry name" value="SER_THR_PHOSPHATASE"/>
    <property type="match status" value="1"/>
</dbReference>
<dbReference type="Pfam" id="PF00149">
    <property type="entry name" value="Metallophos"/>
    <property type="match status" value="1"/>
</dbReference>
<dbReference type="PANTHER" id="PTHR11668:SF300">
    <property type="entry name" value="SERINE_THREONINE-PROTEIN PHOSPHATASE"/>
    <property type="match status" value="1"/>
</dbReference>
<dbReference type="EnsemblMetazoa" id="XM_022809689">
    <property type="protein sequence ID" value="XP_022665424"/>
    <property type="gene ID" value="LOC111252189"/>
</dbReference>
<reference evidence="13" key="1">
    <citation type="submission" date="2021-01" db="UniProtKB">
        <authorList>
            <consortium name="EnsemblMetazoa"/>
        </authorList>
    </citation>
    <scope>IDENTIFICATION</scope>
</reference>
<proteinExistence type="inferred from homology"/>
<dbReference type="PANTHER" id="PTHR11668">
    <property type="entry name" value="SERINE/THREONINE PROTEIN PHOSPHATASE"/>
    <property type="match status" value="1"/>
</dbReference>
<dbReference type="InterPro" id="IPR029052">
    <property type="entry name" value="Metallo-depent_PP-like"/>
</dbReference>
<evidence type="ECO:0000313" key="13">
    <source>
        <dbReference type="EnsemblMetazoa" id="XP_022665424"/>
    </source>
</evidence>
<dbReference type="InterPro" id="IPR004843">
    <property type="entry name" value="Calcineurin-like_PHP"/>
</dbReference>
<dbReference type="GO" id="GO:0007060">
    <property type="term" value="P:male meiosis chromosome segregation"/>
    <property type="evidence" value="ECO:0007669"/>
    <property type="project" value="UniProtKB-ARBA"/>
</dbReference>
<evidence type="ECO:0000256" key="7">
    <source>
        <dbReference type="ARBA" id="ARBA00037818"/>
    </source>
</evidence>
<sequence>MDTTPKITQNNNDNALNPTIDIDGLISKLLEVRDTMPGKGVQLEEAEVERLCHITRETFLAESILLEVEAPLQICGDVHGQFHDLLQIFNVGGYPPEKSYLFLGDYVDRGKHSMETIVLLFCYKVKYPRQVQLLRGNHEAASISRLYGFYDECKRRYSVKLWKTFTECFNCMPVAAIVDEKIFCCHGGLSPELLSMEQIRKIRRPVDVPDSGLLCDLLWSDPDKDIIGWADNDRGVSVVFGSNIIEDFLNKQDMELICRGHQVVEDGYEFFCKRKLITLFSAPNYCGYFDNAAAFMVVDQNLCCRLKILRARRKKAIKKT</sequence>
<evidence type="ECO:0000256" key="11">
    <source>
        <dbReference type="RuleBase" id="RU004273"/>
    </source>
</evidence>
<dbReference type="GeneID" id="111252189"/>
<dbReference type="FunFam" id="3.60.21.10:FF:000026">
    <property type="entry name" value="Serine/threonine-protein phosphatase"/>
    <property type="match status" value="1"/>
</dbReference>
<dbReference type="InParanoid" id="A0A7M7KFL0"/>
<keyword evidence="14" id="KW-1185">Reference proteome</keyword>
<dbReference type="GO" id="GO:0097723">
    <property type="term" value="P:amoeboid sperm motility"/>
    <property type="evidence" value="ECO:0007669"/>
    <property type="project" value="UniProtKB-ARBA"/>
</dbReference>
<dbReference type="KEGG" id="vde:111252189"/>
<dbReference type="Proteomes" id="UP000594260">
    <property type="component" value="Unplaced"/>
</dbReference>
<feature type="domain" description="Serine/threonine specific protein phosphatases" evidence="12">
    <location>
        <begin position="134"/>
        <end position="139"/>
    </location>
</feature>
<protein>
    <recommendedName>
        <fullName evidence="11">Serine/threonine-protein phosphatase</fullName>
        <ecNumber evidence="11">3.1.3.16</ecNumber>
    </recommendedName>
</protein>
<dbReference type="InterPro" id="IPR031675">
    <property type="entry name" value="STPPase_N"/>
</dbReference>
<dbReference type="PRINTS" id="PR00114">
    <property type="entry name" value="STPHPHTASE"/>
</dbReference>
<dbReference type="Gene3D" id="3.60.21.10">
    <property type="match status" value="1"/>
</dbReference>
<comment type="subcellular location">
    <subcellularLocation>
        <location evidence="7">Cell projection</location>
        <location evidence="7">Pseudopodium</location>
    </subcellularLocation>
</comment>
<evidence type="ECO:0000313" key="14">
    <source>
        <dbReference type="Proteomes" id="UP000594260"/>
    </source>
</evidence>
<evidence type="ECO:0000256" key="4">
    <source>
        <dbReference type="ARBA" id="ARBA00022801"/>
    </source>
</evidence>
<evidence type="ECO:0000256" key="8">
    <source>
        <dbReference type="ARBA" id="ARBA00047761"/>
    </source>
</evidence>
<evidence type="ECO:0000256" key="6">
    <source>
        <dbReference type="ARBA" id="ARBA00023211"/>
    </source>
</evidence>
<dbReference type="EC" id="3.1.3.16" evidence="11"/>
<evidence type="ECO:0000256" key="10">
    <source>
        <dbReference type="ARBA" id="ARBA00054219"/>
    </source>
</evidence>
<keyword evidence="4 11" id="KW-0378">Hydrolase</keyword>
<dbReference type="AlphaFoldDB" id="A0A7M7KFL0"/>
<dbReference type="OrthoDB" id="1930084at2759"/>
<dbReference type="GO" id="GO:0046872">
    <property type="term" value="F:metal ion binding"/>
    <property type="evidence" value="ECO:0007669"/>
    <property type="project" value="UniProtKB-KW"/>
</dbReference>
<dbReference type="InterPro" id="IPR006186">
    <property type="entry name" value="Ser/Thr-sp_prot-phosphatase"/>
</dbReference>
<dbReference type="GO" id="GO:0005634">
    <property type="term" value="C:nucleus"/>
    <property type="evidence" value="ECO:0007669"/>
    <property type="project" value="TreeGrafter"/>
</dbReference>
<comment type="catalytic activity">
    <reaction evidence="9 11">
        <text>O-phospho-L-threonyl-[protein] + H2O = L-threonyl-[protein] + phosphate</text>
        <dbReference type="Rhea" id="RHEA:47004"/>
        <dbReference type="Rhea" id="RHEA-COMP:11060"/>
        <dbReference type="Rhea" id="RHEA-COMP:11605"/>
        <dbReference type="ChEBI" id="CHEBI:15377"/>
        <dbReference type="ChEBI" id="CHEBI:30013"/>
        <dbReference type="ChEBI" id="CHEBI:43474"/>
        <dbReference type="ChEBI" id="CHEBI:61977"/>
        <dbReference type="EC" id="3.1.3.16"/>
    </reaction>
</comment>
<organism evidence="13 14">
    <name type="scientific">Varroa destructor</name>
    <name type="common">Honeybee mite</name>
    <dbReference type="NCBI Taxonomy" id="109461"/>
    <lineage>
        <taxon>Eukaryota</taxon>
        <taxon>Metazoa</taxon>
        <taxon>Ecdysozoa</taxon>
        <taxon>Arthropoda</taxon>
        <taxon>Chelicerata</taxon>
        <taxon>Arachnida</taxon>
        <taxon>Acari</taxon>
        <taxon>Parasitiformes</taxon>
        <taxon>Mesostigmata</taxon>
        <taxon>Gamasina</taxon>
        <taxon>Dermanyssoidea</taxon>
        <taxon>Varroidae</taxon>
        <taxon>Varroa</taxon>
    </lineage>
</organism>
<comment type="cofactor">
    <cofactor evidence="1">
        <name>Mn(2+)</name>
        <dbReference type="ChEBI" id="CHEBI:29035"/>
    </cofactor>
</comment>